<dbReference type="RefSeq" id="WP_020002601.1">
    <property type="nucleotide sequence ID" value="NZ_CP009677.1"/>
</dbReference>
<dbReference type="InterPro" id="IPR007394">
    <property type="entry name" value="UPF0122"/>
</dbReference>
<accession>A0A2K9YTY8</accession>
<organism evidence="3 4">
    <name type="scientific">Metamycoplasma hominis</name>
    <name type="common">Mycoplasma hominis</name>
    <dbReference type="NCBI Taxonomy" id="2098"/>
    <lineage>
        <taxon>Bacteria</taxon>
        <taxon>Bacillati</taxon>
        <taxon>Mycoplasmatota</taxon>
        <taxon>Mycoplasmoidales</taxon>
        <taxon>Metamycoplasmataceae</taxon>
        <taxon>Metamycoplasma</taxon>
    </lineage>
</organism>
<dbReference type="Gene3D" id="1.10.10.10">
    <property type="entry name" value="Winged helix-like DNA-binding domain superfamily/Winged helix DNA-binding domain"/>
    <property type="match status" value="1"/>
</dbReference>
<evidence type="ECO:0000256" key="1">
    <source>
        <dbReference type="ARBA" id="ARBA00008720"/>
    </source>
</evidence>
<gene>
    <name evidence="3" type="ORF">KN71_002845</name>
</gene>
<dbReference type="InterPro" id="IPR013324">
    <property type="entry name" value="RNA_pol_sigma_r3/r4-like"/>
</dbReference>
<name>A0A2K9YTY8_METHO</name>
<comment type="function">
    <text evidence="2">Might take part in the signal recognition particle (SRP) pathway. This is inferred from the conservation of its genetic proximity to ftsY/ffh. May be a regulatory protein.</text>
</comment>
<dbReference type="OrthoDB" id="404035at2"/>
<dbReference type="Pfam" id="PF04297">
    <property type="entry name" value="UPF0122"/>
    <property type="match status" value="1"/>
</dbReference>
<comment type="similarity">
    <text evidence="1">Belongs to the UPF0122 family.</text>
</comment>
<dbReference type="GeneID" id="89679447"/>
<sequence length="74" mass="8652">METIEERDYYVKLFEKYGDLLPQSQKQALQLLLYEDLSYGELAQELAMSRPGAYDAVKKAKLHLKQIDEKLKQS</sequence>
<proteinExistence type="inferred from homology"/>
<dbReference type="Proteomes" id="UP000029712">
    <property type="component" value="Chromosome"/>
</dbReference>
<dbReference type="InterPro" id="IPR036388">
    <property type="entry name" value="WH-like_DNA-bd_sf"/>
</dbReference>
<evidence type="ECO:0000313" key="3">
    <source>
        <dbReference type="EMBL" id="AYN65607.1"/>
    </source>
</evidence>
<dbReference type="EMBL" id="CP033021">
    <property type="protein sequence ID" value="AYN65607.1"/>
    <property type="molecule type" value="Genomic_DNA"/>
</dbReference>
<dbReference type="SUPFAM" id="SSF88659">
    <property type="entry name" value="Sigma3 and sigma4 domains of RNA polymerase sigma factors"/>
    <property type="match status" value="1"/>
</dbReference>
<evidence type="ECO:0000256" key="2">
    <source>
        <dbReference type="ARBA" id="ARBA00024764"/>
    </source>
</evidence>
<dbReference type="AlphaFoldDB" id="A0A2K9YTY8"/>
<reference evidence="3 4" key="1">
    <citation type="submission" date="2014-08" db="EMBL/GenBank/DDBJ databases">
        <authorList>
            <person name="Kuleshov K."/>
            <person name="Dedkov V."/>
            <person name="Markelov M."/>
            <person name="Pimkina E."/>
        </authorList>
    </citation>
    <scope>NUCLEOTIDE SEQUENCE [LARGE SCALE GENOMIC DNA]</scope>
    <source>
        <strain evidence="4">TOA</strain>
    </source>
</reference>
<protein>
    <submittedName>
        <fullName evidence="3">Uncharacterized protein</fullName>
    </submittedName>
</protein>
<evidence type="ECO:0000313" key="4">
    <source>
        <dbReference type="Proteomes" id="UP000029712"/>
    </source>
</evidence>
<reference evidence="3 4" key="2">
    <citation type="submission" date="2018-10" db="EMBL/GenBank/DDBJ databases">
        <title>Detection and isolation of Mycoplasma hominis as a predominant microorganism from pelvic cavity of patient with salpingitis and tubo-ovarian abscess.</title>
        <authorList>
            <person name="Guschin A.E."/>
            <person name="Khayrullina G.A."/>
            <person name="Rakovskaya I.V."/>
            <person name="Shelenkov A.A."/>
            <person name="Shagin D.A."/>
        </authorList>
    </citation>
    <scope>NUCLEOTIDE SEQUENCE [LARGE SCALE GENOMIC DNA]</scope>
    <source>
        <strain evidence="4">TOA</strain>
    </source>
</reference>